<dbReference type="CDD" id="cd09124">
    <property type="entry name" value="PLDc_like_TrmB_middle"/>
    <property type="match status" value="1"/>
</dbReference>
<proteinExistence type="inferred from homology"/>
<dbReference type="Gene3D" id="1.10.10.10">
    <property type="entry name" value="Winged helix-like DNA-binding domain superfamily/Winged helix DNA-binding domain"/>
    <property type="match status" value="1"/>
</dbReference>
<dbReference type="RefSeq" id="WP_149081997.1">
    <property type="nucleotide sequence ID" value="NZ_VTAW01000017.1"/>
</dbReference>
<comment type="caution">
    <text evidence="4">The sequence shown here is derived from an EMBL/GenBank/DDBJ whole genome shotgun (WGS) entry which is preliminary data.</text>
</comment>
<feature type="domain" description="Transcription regulator TrmB C-terminal" evidence="3">
    <location>
        <begin position="111"/>
        <end position="350"/>
    </location>
</feature>
<dbReference type="InterPro" id="IPR002831">
    <property type="entry name" value="Tscrpt_reg_TrmB_N"/>
</dbReference>
<comment type="similarity">
    <text evidence="1">Belongs to the transcriptional regulator TrmB family.</text>
</comment>
<dbReference type="AlphaFoldDB" id="A0A5D5APW3"/>
<gene>
    <name evidence="4" type="ORF">FYC77_13360</name>
</gene>
<dbReference type="Pfam" id="PF11495">
    <property type="entry name" value="Regulator_TrmB"/>
    <property type="match status" value="1"/>
</dbReference>
<evidence type="ECO:0000259" key="2">
    <source>
        <dbReference type="Pfam" id="PF01978"/>
    </source>
</evidence>
<dbReference type="InterPro" id="IPR036388">
    <property type="entry name" value="WH-like_DNA-bd_sf"/>
</dbReference>
<evidence type="ECO:0000313" key="5">
    <source>
        <dbReference type="Proteomes" id="UP000324104"/>
    </source>
</evidence>
<dbReference type="PANTHER" id="PTHR34293:SF1">
    <property type="entry name" value="HTH-TYPE TRANSCRIPTIONAL REGULATOR TRMBL2"/>
    <property type="match status" value="1"/>
</dbReference>
<keyword evidence="5" id="KW-1185">Reference proteome</keyword>
<dbReference type="Proteomes" id="UP000324104">
    <property type="component" value="Unassembled WGS sequence"/>
</dbReference>
<dbReference type="InterPro" id="IPR051797">
    <property type="entry name" value="TrmB-like"/>
</dbReference>
<dbReference type="InterPro" id="IPR021586">
    <property type="entry name" value="Tscrpt_reg_TrmB_C"/>
</dbReference>
<dbReference type="Pfam" id="PF01978">
    <property type="entry name" value="TrmB"/>
    <property type="match status" value="1"/>
</dbReference>
<sequence>MDRSRLRTALEEGGLTSYQTDAYLTLLDRGMASVTEVANNSSIPSSQIYDVLRALEDKGYIETLEQDTLHARPVDPEHVLEDLRERGSLLVEAADEIEERWQRPEMSDHYMTVFKSEDTVVRRAKEQIDEAEIGIEVACQIEQFERLKPNLKAAKERGVVIKIVVYCPNDPSELLEENLEPYASEVRACYIPGPFVAVIDHTKTCYTPNMRPSEPFGLVFDDPLLSFIFHWFFQICQWAIWEPILPRHDPPTSYVSIQGFIRDIGPLFLEGASLEISVEGIVPETGEDRTISGTITEVVYPGRYRNELPTYERLGGKAAMAITTTDGTYTIGGWGAVFEDLAAKVITLENITLPHRLTE</sequence>
<evidence type="ECO:0000259" key="3">
    <source>
        <dbReference type="Pfam" id="PF11495"/>
    </source>
</evidence>
<name>A0A5D5APW3_9EURY</name>
<evidence type="ECO:0000313" key="4">
    <source>
        <dbReference type="EMBL" id="TYT61500.1"/>
    </source>
</evidence>
<organism evidence="4 5">
    <name type="scientific">Natrialba swarupiae</name>
    <dbReference type="NCBI Taxonomy" id="2448032"/>
    <lineage>
        <taxon>Archaea</taxon>
        <taxon>Methanobacteriati</taxon>
        <taxon>Methanobacteriota</taxon>
        <taxon>Stenosarchaea group</taxon>
        <taxon>Halobacteria</taxon>
        <taxon>Halobacteriales</taxon>
        <taxon>Natrialbaceae</taxon>
        <taxon>Natrialba</taxon>
    </lineage>
</organism>
<protein>
    <submittedName>
        <fullName evidence="4">TrmB family transcriptional regulator</fullName>
    </submittedName>
</protein>
<accession>A0A5D5APW3</accession>
<dbReference type="InterPro" id="IPR036390">
    <property type="entry name" value="WH_DNA-bd_sf"/>
</dbReference>
<reference evidence="4 5" key="1">
    <citation type="submission" date="2019-08" db="EMBL/GenBank/DDBJ databases">
        <title>Archaea genome.</title>
        <authorList>
            <person name="Kajale S."/>
            <person name="Shouche Y."/>
            <person name="Deshpande N."/>
            <person name="Sharma A."/>
        </authorList>
    </citation>
    <scope>NUCLEOTIDE SEQUENCE [LARGE SCALE GENOMIC DNA]</scope>
    <source>
        <strain evidence="4 5">ESP3B_9</strain>
    </source>
</reference>
<dbReference type="EMBL" id="VTAW01000017">
    <property type="protein sequence ID" value="TYT61500.1"/>
    <property type="molecule type" value="Genomic_DNA"/>
</dbReference>
<evidence type="ECO:0000256" key="1">
    <source>
        <dbReference type="ARBA" id="ARBA00007287"/>
    </source>
</evidence>
<dbReference type="SUPFAM" id="SSF46785">
    <property type="entry name" value="Winged helix' DNA-binding domain"/>
    <property type="match status" value="1"/>
</dbReference>
<dbReference type="SUPFAM" id="SSF159071">
    <property type="entry name" value="TrmB C-terminal domain-like"/>
    <property type="match status" value="1"/>
</dbReference>
<dbReference type="PANTHER" id="PTHR34293">
    <property type="entry name" value="HTH-TYPE TRANSCRIPTIONAL REGULATOR TRMBL2"/>
    <property type="match status" value="1"/>
</dbReference>
<feature type="domain" description="Transcription regulator TrmB N-terminal" evidence="2">
    <location>
        <begin position="10"/>
        <end position="77"/>
    </location>
</feature>